<accession>A0A7S2ECP1</accession>
<dbReference type="GO" id="GO:0003777">
    <property type="term" value="F:microtubule motor activity"/>
    <property type="evidence" value="ECO:0007669"/>
    <property type="project" value="InterPro"/>
</dbReference>
<keyword evidence="2" id="KW-0175">Coiled coil</keyword>
<dbReference type="GO" id="GO:0005524">
    <property type="term" value="F:ATP binding"/>
    <property type="evidence" value="ECO:0007669"/>
    <property type="project" value="InterPro"/>
</dbReference>
<dbReference type="InterPro" id="IPR036961">
    <property type="entry name" value="Kinesin_motor_dom_sf"/>
</dbReference>
<evidence type="ECO:0000256" key="1">
    <source>
        <dbReference type="PROSITE-ProRule" id="PRU00283"/>
    </source>
</evidence>
<evidence type="ECO:0000256" key="2">
    <source>
        <dbReference type="SAM" id="Coils"/>
    </source>
</evidence>
<dbReference type="Pfam" id="PF16796">
    <property type="entry name" value="Microtub_bd"/>
    <property type="match status" value="1"/>
</dbReference>
<proteinExistence type="inferred from homology"/>
<sequence>MGSFRNLKEELMSLQRDFDDYIASSREMENRLNAVILSLKNKLWRASKTNKALSSQLEILMPQVTNMESSLSKSRERAKIENALRCAAEQARHKAEDHARDAEERNAQLSEENDRLRREIDLRKHFTVKTNEERRLLDTPNNRKKNILGSTFGSLFDNKPFNEEKEQSEADHLQKGTRNTQKKAPTKGIRDIAALEAEISDLQEWFLLANEELLLCAGEIEEMDKEASISRLVDEENASKINVLVTSLNEATMENSNLKYKMGRLQADLDKKENEPHQSINHASKWDFNLEEERKQCQVENGSVKDLKQEVTPTHRRKDKESNENLNSVIHPFSYFSSKTKASKQDKADPHLALDVKKVNRITTITSNGYLLSSALYPPIEALQESRTDVAVLSPDDETRTPPTRNIVAQSLTDNPLFQSGHIAQSSNGILSLQINMQVCCRVCPVMPTEITKSTVGKLISVEALNDTEVRCFSSRFNDWENFLFDKVWGPDKQQEDIFQDVDPLAESVVDGFHACIFSYGQT</sequence>
<feature type="region of interest" description="Disordered" evidence="3">
    <location>
        <begin position="156"/>
        <end position="186"/>
    </location>
</feature>
<dbReference type="InterPro" id="IPR031852">
    <property type="entry name" value="Vik1/Cik1_MT-bd"/>
</dbReference>
<dbReference type="SUPFAM" id="SSF52540">
    <property type="entry name" value="P-loop containing nucleoside triphosphate hydrolases"/>
    <property type="match status" value="1"/>
</dbReference>
<feature type="compositionally biased region" description="Basic and acidic residues" evidence="3">
    <location>
        <begin position="160"/>
        <end position="174"/>
    </location>
</feature>
<dbReference type="GO" id="GO:0015630">
    <property type="term" value="C:microtubule cytoskeleton"/>
    <property type="evidence" value="ECO:0007669"/>
    <property type="project" value="TreeGrafter"/>
</dbReference>
<feature type="domain" description="Kinesin motor" evidence="4">
    <location>
        <begin position="436"/>
        <end position="523"/>
    </location>
</feature>
<dbReference type="InterPro" id="IPR001752">
    <property type="entry name" value="Kinesin_motor_dom"/>
</dbReference>
<dbReference type="PROSITE" id="PS50067">
    <property type="entry name" value="KINESIN_MOTOR_2"/>
    <property type="match status" value="1"/>
</dbReference>
<dbReference type="PANTHER" id="PTHR47972">
    <property type="entry name" value="KINESIN-LIKE PROTEIN KLP-3"/>
    <property type="match status" value="1"/>
</dbReference>
<dbReference type="InterPro" id="IPR027640">
    <property type="entry name" value="Kinesin-like_fam"/>
</dbReference>
<comment type="caution">
    <text evidence="1">Lacks conserved residue(s) required for the propagation of feature annotation.</text>
</comment>
<dbReference type="InterPro" id="IPR027417">
    <property type="entry name" value="P-loop_NTPase"/>
</dbReference>
<name>A0A7S2ECP1_9STRA</name>
<evidence type="ECO:0000256" key="3">
    <source>
        <dbReference type="SAM" id="MobiDB-lite"/>
    </source>
</evidence>
<evidence type="ECO:0000313" key="5">
    <source>
        <dbReference type="EMBL" id="CAD9328849.1"/>
    </source>
</evidence>
<feature type="coiled-coil region" evidence="2">
    <location>
        <begin position="248"/>
        <end position="310"/>
    </location>
</feature>
<dbReference type="PANTHER" id="PTHR47972:SF28">
    <property type="entry name" value="KINESIN-LIKE PROTEIN KLP-3"/>
    <property type="match status" value="1"/>
</dbReference>
<dbReference type="EMBL" id="HBGN01016254">
    <property type="protein sequence ID" value="CAD9328849.1"/>
    <property type="molecule type" value="Transcribed_RNA"/>
</dbReference>
<evidence type="ECO:0000259" key="4">
    <source>
        <dbReference type="PROSITE" id="PS50067"/>
    </source>
</evidence>
<gene>
    <name evidence="5" type="ORF">DBRI1063_LOCUS10453</name>
</gene>
<comment type="similarity">
    <text evidence="1">Belongs to the TRAFAC class myosin-kinesin ATPase superfamily. Kinesin family.</text>
</comment>
<dbReference type="GO" id="GO:0008017">
    <property type="term" value="F:microtubule binding"/>
    <property type="evidence" value="ECO:0007669"/>
    <property type="project" value="InterPro"/>
</dbReference>
<dbReference type="AlphaFoldDB" id="A0A7S2ECP1"/>
<protein>
    <recommendedName>
        <fullName evidence="4">Kinesin motor domain-containing protein</fullName>
    </recommendedName>
</protein>
<dbReference type="GO" id="GO:0007018">
    <property type="term" value="P:microtubule-based movement"/>
    <property type="evidence" value="ECO:0007669"/>
    <property type="project" value="InterPro"/>
</dbReference>
<feature type="region of interest" description="Disordered" evidence="3">
    <location>
        <begin position="93"/>
        <end position="112"/>
    </location>
</feature>
<reference evidence="5" key="1">
    <citation type="submission" date="2021-01" db="EMBL/GenBank/DDBJ databases">
        <authorList>
            <person name="Corre E."/>
            <person name="Pelletier E."/>
            <person name="Niang G."/>
            <person name="Scheremetjew M."/>
            <person name="Finn R."/>
            <person name="Kale V."/>
            <person name="Holt S."/>
            <person name="Cochrane G."/>
            <person name="Meng A."/>
            <person name="Brown T."/>
            <person name="Cohen L."/>
        </authorList>
    </citation>
    <scope>NUCLEOTIDE SEQUENCE</scope>
    <source>
        <strain evidence="5">Pop2</strain>
    </source>
</reference>
<organism evidence="5">
    <name type="scientific">Ditylum brightwellii</name>
    <dbReference type="NCBI Taxonomy" id="49249"/>
    <lineage>
        <taxon>Eukaryota</taxon>
        <taxon>Sar</taxon>
        <taxon>Stramenopiles</taxon>
        <taxon>Ochrophyta</taxon>
        <taxon>Bacillariophyta</taxon>
        <taxon>Mediophyceae</taxon>
        <taxon>Lithodesmiophycidae</taxon>
        <taxon>Lithodesmiales</taxon>
        <taxon>Lithodesmiaceae</taxon>
        <taxon>Ditylum</taxon>
    </lineage>
</organism>
<dbReference type="Gene3D" id="3.40.850.10">
    <property type="entry name" value="Kinesin motor domain"/>
    <property type="match status" value="1"/>
</dbReference>